<dbReference type="Gene3D" id="2.60.120.10">
    <property type="entry name" value="Jelly Rolls"/>
    <property type="match status" value="1"/>
</dbReference>
<gene>
    <name evidence="5" type="ORF">H9Q78_14000</name>
</gene>
<dbReference type="PROSITE" id="PS01124">
    <property type="entry name" value="HTH_ARAC_FAMILY_2"/>
    <property type="match status" value="1"/>
</dbReference>
<dbReference type="InterPro" id="IPR020449">
    <property type="entry name" value="Tscrpt_reg_AraC-type_HTH"/>
</dbReference>
<dbReference type="PANTHER" id="PTHR43280">
    <property type="entry name" value="ARAC-FAMILY TRANSCRIPTIONAL REGULATOR"/>
    <property type="match status" value="1"/>
</dbReference>
<reference evidence="5 6" key="1">
    <citation type="submission" date="2020-08" db="EMBL/GenBank/DDBJ databases">
        <authorList>
            <person name="Liu C."/>
            <person name="Sun Q."/>
        </authorList>
    </citation>
    <scope>NUCLEOTIDE SEQUENCE [LARGE SCALE GENOMIC DNA]</scope>
    <source>
        <strain evidence="5 6">NSJ-38</strain>
    </source>
</reference>
<keyword evidence="1" id="KW-0805">Transcription regulation</keyword>
<dbReference type="InterPro" id="IPR011051">
    <property type="entry name" value="RmlC_Cupin_sf"/>
</dbReference>
<accession>A0A7G9G3Z1</accession>
<evidence type="ECO:0000256" key="1">
    <source>
        <dbReference type="ARBA" id="ARBA00023015"/>
    </source>
</evidence>
<keyword evidence="6" id="KW-1185">Reference proteome</keyword>
<sequence>MNKKIIFTDKNQRELNRTLSGSFPVCVEHDMLSDFIKRTVLHHWHPELEMAAVLQGSVICQINGVSCRLEKGTGIFINTNVLHGYLPDGEQDCIYEAIRFDPSLLGQPGSCIYENLVTPVLSSVNLSSILLSKNVGWQKEFLTAIEEIGNLEQEKASCLELKILERLTRIWQLLYENTMEPALQTPQSAKDIARMKQAITFVQNSCHSIITLDDIAGSCSLSQSECCRLFKRILRQSPMEYVITCRINKSLPLLAEGTLSITEIAGQTGFQSSSYFTETFRRMTGMTPSQYRKQAALSLSRI</sequence>
<dbReference type="InterPro" id="IPR003313">
    <property type="entry name" value="AraC-bd"/>
</dbReference>
<dbReference type="GO" id="GO:0003700">
    <property type="term" value="F:DNA-binding transcription factor activity"/>
    <property type="evidence" value="ECO:0007669"/>
    <property type="project" value="InterPro"/>
</dbReference>
<evidence type="ECO:0000313" key="5">
    <source>
        <dbReference type="EMBL" id="QNM05523.1"/>
    </source>
</evidence>
<dbReference type="Gene3D" id="1.10.10.60">
    <property type="entry name" value="Homeodomain-like"/>
    <property type="match status" value="2"/>
</dbReference>
<dbReference type="Pfam" id="PF02311">
    <property type="entry name" value="AraC_binding"/>
    <property type="match status" value="1"/>
</dbReference>
<dbReference type="Pfam" id="PF12833">
    <property type="entry name" value="HTH_18"/>
    <property type="match status" value="1"/>
</dbReference>
<protein>
    <submittedName>
        <fullName evidence="5">AraC family transcriptional regulator</fullName>
    </submittedName>
</protein>
<dbReference type="SUPFAM" id="SSF51182">
    <property type="entry name" value="RmlC-like cupins"/>
    <property type="match status" value="1"/>
</dbReference>
<dbReference type="CDD" id="cd02208">
    <property type="entry name" value="cupin_RmlC-like"/>
    <property type="match status" value="1"/>
</dbReference>
<dbReference type="SUPFAM" id="SSF46689">
    <property type="entry name" value="Homeodomain-like"/>
    <property type="match status" value="2"/>
</dbReference>
<dbReference type="KEGG" id="qdo:H9Q78_14000"/>
<dbReference type="EMBL" id="CP060634">
    <property type="protein sequence ID" value="QNM05523.1"/>
    <property type="molecule type" value="Genomic_DNA"/>
</dbReference>
<dbReference type="InterPro" id="IPR018060">
    <property type="entry name" value="HTH_AraC"/>
</dbReference>
<keyword evidence="3" id="KW-0804">Transcription</keyword>
<dbReference type="SMART" id="SM00342">
    <property type="entry name" value="HTH_ARAC"/>
    <property type="match status" value="1"/>
</dbReference>
<dbReference type="RefSeq" id="WP_249302587.1">
    <property type="nucleotide sequence ID" value="NZ_CP060634.1"/>
</dbReference>
<dbReference type="GO" id="GO:0043565">
    <property type="term" value="F:sequence-specific DNA binding"/>
    <property type="evidence" value="ECO:0007669"/>
    <property type="project" value="InterPro"/>
</dbReference>
<dbReference type="PANTHER" id="PTHR43280:SF28">
    <property type="entry name" value="HTH-TYPE TRANSCRIPTIONAL ACTIVATOR RHAS"/>
    <property type="match status" value="1"/>
</dbReference>
<dbReference type="PRINTS" id="PR00032">
    <property type="entry name" value="HTHARAC"/>
</dbReference>
<name>A0A7G9G3Z1_9FIRM</name>
<proteinExistence type="predicted"/>
<dbReference type="InterPro" id="IPR009057">
    <property type="entry name" value="Homeodomain-like_sf"/>
</dbReference>
<evidence type="ECO:0000256" key="3">
    <source>
        <dbReference type="ARBA" id="ARBA00023163"/>
    </source>
</evidence>
<keyword evidence="2" id="KW-0238">DNA-binding</keyword>
<organism evidence="5 6">
    <name type="scientific">Qiania dongpingensis</name>
    <dbReference type="NCBI Taxonomy" id="2763669"/>
    <lineage>
        <taxon>Bacteria</taxon>
        <taxon>Bacillati</taxon>
        <taxon>Bacillota</taxon>
        <taxon>Clostridia</taxon>
        <taxon>Lachnospirales</taxon>
        <taxon>Lachnospiraceae</taxon>
        <taxon>Qiania</taxon>
    </lineage>
</organism>
<evidence type="ECO:0000259" key="4">
    <source>
        <dbReference type="PROSITE" id="PS01124"/>
    </source>
</evidence>
<evidence type="ECO:0000313" key="6">
    <source>
        <dbReference type="Proteomes" id="UP000515823"/>
    </source>
</evidence>
<dbReference type="Proteomes" id="UP000515823">
    <property type="component" value="Chromosome"/>
</dbReference>
<evidence type="ECO:0000256" key="2">
    <source>
        <dbReference type="ARBA" id="ARBA00023125"/>
    </source>
</evidence>
<feature type="domain" description="HTH araC/xylS-type" evidence="4">
    <location>
        <begin position="196"/>
        <end position="294"/>
    </location>
</feature>
<dbReference type="InterPro" id="IPR014710">
    <property type="entry name" value="RmlC-like_jellyroll"/>
</dbReference>
<dbReference type="AlphaFoldDB" id="A0A7G9G3Z1"/>